<evidence type="ECO:0000313" key="2">
    <source>
        <dbReference type="EMBL" id="CAF1238940.1"/>
    </source>
</evidence>
<reference evidence="3" key="1">
    <citation type="submission" date="2021-02" db="EMBL/GenBank/DDBJ databases">
        <authorList>
            <person name="Nowell W R."/>
        </authorList>
    </citation>
    <scope>NUCLEOTIDE SEQUENCE</scope>
</reference>
<dbReference type="EMBL" id="CAJNON010000549">
    <property type="protein sequence ID" value="CAF1312319.1"/>
    <property type="molecule type" value="Genomic_DNA"/>
</dbReference>
<proteinExistence type="predicted"/>
<evidence type="ECO:0000313" key="4">
    <source>
        <dbReference type="EMBL" id="CAF3707760.1"/>
    </source>
</evidence>
<feature type="region of interest" description="Disordered" evidence="1">
    <location>
        <begin position="129"/>
        <end position="155"/>
    </location>
</feature>
<dbReference type="Proteomes" id="UP000663845">
    <property type="component" value="Unassembled WGS sequence"/>
</dbReference>
<dbReference type="Proteomes" id="UP000663844">
    <property type="component" value="Unassembled WGS sequence"/>
</dbReference>
<comment type="caution">
    <text evidence="3">The sequence shown here is derived from an EMBL/GenBank/DDBJ whole genome shotgun (WGS) entry which is preliminary data.</text>
</comment>
<dbReference type="Proteomes" id="UP000663881">
    <property type="component" value="Unassembled WGS sequence"/>
</dbReference>
<dbReference type="OrthoDB" id="10434149at2759"/>
<dbReference type="EMBL" id="CAJNOG010000432">
    <property type="protein sequence ID" value="CAF1238940.1"/>
    <property type="molecule type" value="Genomic_DNA"/>
</dbReference>
<evidence type="ECO:0000256" key="1">
    <source>
        <dbReference type="SAM" id="MobiDB-lite"/>
    </source>
</evidence>
<sequence length="155" mass="17123">MPDNKIETCTYSKTVVEHCSSPVVMNNSHNNESFYLTRSLSYCDMDLSQQQQESTEGFYLSSAINVNDNKCNHLETSQRSLSTNTLGQLNRQLFPLSSPASCSIKYLPGQAASSLSHHPNAGSVTAIQSPARSMNPSSKQHPQLLTVSLTRTNRR</sequence>
<evidence type="ECO:0000313" key="3">
    <source>
        <dbReference type="EMBL" id="CAF1312319.1"/>
    </source>
</evidence>
<dbReference type="EMBL" id="CAJOAY010000639">
    <property type="protein sequence ID" value="CAF3707760.1"/>
    <property type="molecule type" value="Genomic_DNA"/>
</dbReference>
<dbReference type="Proteomes" id="UP000663891">
    <property type="component" value="Unassembled WGS sequence"/>
</dbReference>
<evidence type="ECO:0000313" key="6">
    <source>
        <dbReference type="Proteomes" id="UP000663891"/>
    </source>
</evidence>
<dbReference type="EMBL" id="CAJOAZ010004787">
    <property type="protein sequence ID" value="CAF4075116.1"/>
    <property type="molecule type" value="Genomic_DNA"/>
</dbReference>
<dbReference type="AlphaFoldDB" id="A0A815EJF5"/>
<evidence type="ECO:0000313" key="5">
    <source>
        <dbReference type="EMBL" id="CAF4075116.1"/>
    </source>
</evidence>
<protein>
    <submittedName>
        <fullName evidence="3">Uncharacterized protein</fullName>
    </submittedName>
</protein>
<accession>A0A815EJF5</accession>
<organism evidence="3 6">
    <name type="scientific">Adineta steineri</name>
    <dbReference type="NCBI Taxonomy" id="433720"/>
    <lineage>
        <taxon>Eukaryota</taxon>
        <taxon>Metazoa</taxon>
        <taxon>Spiralia</taxon>
        <taxon>Gnathifera</taxon>
        <taxon>Rotifera</taxon>
        <taxon>Eurotatoria</taxon>
        <taxon>Bdelloidea</taxon>
        <taxon>Adinetida</taxon>
        <taxon>Adinetidae</taxon>
        <taxon>Adineta</taxon>
    </lineage>
</organism>
<name>A0A815EJF5_9BILA</name>
<gene>
    <name evidence="2" type="ORF">JYZ213_LOCUS28963</name>
    <name evidence="4" type="ORF">OKA104_LOCUS12957</name>
    <name evidence="5" type="ORF">OXD698_LOCUS33951</name>
    <name evidence="3" type="ORF">VCS650_LOCUS31665</name>
</gene>